<dbReference type="InterPro" id="IPR050951">
    <property type="entry name" value="Retrovirus_Pol_polyprotein"/>
</dbReference>
<sequence>MGARTKWPEVFPMKNATSQATINEQIVLDNEPQFTSAEFKHFQMRHVCTSPYHPCSNGEGECFVRMLKSAIGKEDIGLDHLKR</sequence>
<dbReference type="Proteomes" id="UP000792457">
    <property type="component" value="Unassembled WGS sequence"/>
</dbReference>
<evidence type="ECO:0000313" key="1">
    <source>
        <dbReference type="EMBL" id="KAG8232478.1"/>
    </source>
</evidence>
<protein>
    <recommendedName>
        <fullName evidence="3">Integrase catalytic domain-containing protein</fullName>
    </recommendedName>
</protein>
<dbReference type="InterPro" id="IPR012337">
    <property type="entry name" value="RNaseH-like_sf"/>
</dbReference>
<reference evidence="1" key="1">
    <citation type="submission" date="2013-04" db="EMBL/GenBank/DDBJ databases">
        <authorList>
            <person name="Qu J."/>
            <person name="Murali S.C."/>
            <person name="Bandaranaike D."/>
            <person name="Bellair M."/>
            <person name="Blankenburg K."/>
            <person name="Chao H."/>
            <person name="Dinh H."/>
            <person name="Doddapaneni H."/>
            <person name="Downs B."/>
            <person name="Dugan-Rocha S."/>
            <person name="Elkadiri S."/>
            <person name="Gnanaolivu R.D."/>
            <person name="Hernandez B."/>
            <person name="Javaid M."/>
            <person name="Jayaseelan J.C."/>
            <person name="Lee S."/>
            <person name="Li M."/>
            <person name="Ming W."/>
            <person name="Munidasa M."/>
            <person name="Muniz J."/>
            <person name="Nguyen L."/>
            <person name="Ongeri F."/>
            <person name="Osuji N."/>
            <person name="Pu L.-L."/>
            <person name="Puazo M."/>
            <person name="Qu C."/>
            <person name="Quiroz J."/>
            <person name="Raj R."/>
            <person name="Weissenberger G."/>
            <person name="Xin Y."/>
            <person name="Zou X."/>
            <person name="Han Y."/>
            <person name="Richards S."/>
            <person name="Worley K."/>
            <person name="Muzny D."/>
            <person name="Gibbs R."/>
        </authorList>
    </citation>
    <scope>NUCLEOTIDE SEQUENCE</scope>
    <source>
        <strain evidence="1">Sampled in the wild</strain>
    </source>
</reference>
<dbReference type="PANTHER" id="PTHR37984:SF5">
    <property type="entry name" value="PROTEIN NYNRIN-LIKE"/>
    <property type="match status" value="1"/>
</dbReference>
<reference evidence="1" key="2">
    <citation type="submission" date="2017-10" db="EMBL/GenBank/DDBJ databases">
        <title>Ladona fulva Genome sequencing and assembly.</title>
        <authorList>
            <person name="Murali S."/>
            <person name="Richards S."/>
            <person name="Bandaranaike D."/>
            <person name="Bellair M."/>
            <person name="Blankenburg K."/>
            <person name="Chao H."/>
            <person name="Dinh H."/>
            <person name="Doddapaneni H."/>
            <person name="Dugan-Rocha S."/>
            <person name="Elkadiri S."/>
            <person name="Gnanaolivu R."/>
            <person name="Hernandez B."/>
            <person name="Skinner E."/>
            <person name="Javaid M."/>
            <person name="Lee S."/>
            <person name="Li M."/>
            <person name="Ming W."/>
            <person name="Munidasa M."/>
            <person name="Muniz J."/>
            <person name="Nguyen L."/>
            <person name="Hughes D."/>
            <person name="Osuji N."/>
            <person name="Pu L.-L."/>
            <person name="Puazo M."/>
            <person name="Qu C."/>
            <person name="Quiroz J."/>
            <person name="Raj R."/>
            <person name="Weissenberger G."/>
            <person name="Xin Y."/>
            <person name="Zou X."/>
            <person name="Han Y."/>
            <person name="Worley K."/>
            <person name="Muzny D."/>
            <person name="Gibbs R."/>
        </authorList>
    </citation>
    <scope>NUCLEOTIDE SEQUENCE</scope>
    <source>
        <strain evidence="1">Sampled in the wild</strain>
    </source>
</reference>
<evidence type="ECO:0008006" key="3">
    <source>
        <dbReference type="Google" id="ProtNLM"/>
    </source>
</evidence>
<dbReference type="GO" id="GO:0003676">
    <property type="term" value="F:nucleic acid binding"/>
    <property type="evidence" value="ECO:0007669"/>
    <property type="project" value="InterPro"/>
</dbReference>
<dbReference type="PANTHER" id="PTHR37984">
    <property type="entry name" value="PROTEIN CBG26694"/>
    <property type="match status" value="1"/>
</dbReference>
<accession>A0A8K0KDS8</accession>
<dbReference type="AlphaFoldDB" id="A0A8K0KDS8"/>
<dbReference type="EMBL" id="KZ308621">
    <property type="protein sequence ID" value="KAG8232478.1"/>
    <property type="molecule type" value="Genomic_DNA"/>
</dbReference>
<organism evidence="1 2">
    <name type="scientific">Ladona fulva</name>
    <name type="common">Scarce chaser dragonfly</name>
    <name type="synonym">Libellula fulva</name>
    <dbReference type="NCBI Taxonomy" id="123851"/>
    <lineage>
        <taxon>Eukaryota</taxon>
        <taxon>Metazoa</taxon>
        <taxon>Ecdysozoa</taxon>
        <taxon>Arthropoda</taxon>
        <taxon>Hexapoda</taxon>
        <taxon>Insecta</taxon>
        <taxon>Pterygota</taxon>
        <taxon>Palaeoptera</taxon>
        <taxon>Odonata</taxon>
        <taxon>Epiprocta</taxon>
        <taxon>Anisoptera</taxon>
        <taxon>Libelluloidea</taxon>
        <taxon>Libellulidae</taxon>
        <taxon>Ladona</taxon>
    </lineage>
</organism>
<dbReference type="OrthoDB" id="8065885at2759"/>
<name>A0A8K0KDS8_LADFU</name>
<gene>
    <name evidence="1" type="ORF">J437_LFUL012710</name>
</gene>
<evidence type="ECO:0000313" key="2">
    <source>
        <dbReference type="Proteomes" id="UP000792457"/>
    </source>
</evidence>
<dbReference type="InterPro" id="IPR036397">
    <property type="entry name" value="RNaseH_sf"/>
</dbReference>
<proteinExistence type="predicted"/>
<comment type="caution">
    <text evidence="1">The sequence shown here is derived from an EMBL/GenBank/DDBJ whole genome shotgun (WGS) entry which is preliminary data.</text>
</comment>
<keyword evidence="2" id="KW-1185">Reference proteome</keyword>
<dbReference type="SUPFAM" id="SSF53098">
    <property type="entry name" value="Ribonuclease H-like"/>
    <property type="match status" value="1"/>
</dbReference>
<dbReference type="Gene3D" id="3.30.420.10">
    <property type="entry name" value="Ribonuclease H-like superfamily/Ribonuclease H"/>
    <property type="match status" value="1"/>
</dbReference>